<dbReference type="Proteomes" id="UP001143910">
    <property type="component" value="Unassembled WGS sequence"/>
</dbReference>
<keyword evidence="2" id="KW-1185">Reference proteome</keyword>
<comment type="caution">
    <text evidence="1">The sequence shown here is derived from an EMBL/GenBank/DDBJ whole genome shotgun (WGS) entry which is preliminary data.</text>
</comment>
<gene>
    <name evidence="1" type="ORF">NQ176_g1679</name>
</gene>
<sequence>MTNQSLTWKRLVRFIANDGKEYYGEPEDSHIDVGLAVAAKEDVKVKVLATKTALDSHAQFTGETKSITKLLSPITQSEVGTIRCIGLNYKDHAAELGLDLPKVPELFTKPATSLHDPCNPIVVAEKLSHELDAEVEVAIVIGKDAKNVSAHDALQYVLGYTVANDLTCRDVQKTVSQWGYAKGFDAFCPLGPTLVSAESLGDPSKLQVKTTLNGFVMQDQSASNMIFTIAEIISYLSVGTTLQKGTVILTGTPKGIGASYTPPRFLKQGDDLKVWISHGLGTLTNTIKLQ</sequence>
<reference evidence="1" key="1">
    <citation type="submission" date="2022-08" db="EMBL/GenBank/DDBJ databases">
        <title>Genome Sequence of Lecanicillium fungicola.</title>
        <authorList>
            <person name="Buettner E."/>
        </authorList>
    </citation>
    <scope>NUCLEOTIDE SEQUENCE</scope>
    <source>
        <strain evidence="1">Babe33</strain>
    </source>
</reference>
<name>A0ACC1NRR4_9HYPO</name>
<evidence type="ECO:0000313" key="1">
    <source>
        <dbReference type="EMBL" id="KAJ2981987.1"/>
    </source>
</evidence>
<evidence type="ECO:0000313" key="2">
    <source>
        <dbReference type="Proteomes" id="UP001143910"/>
    </source>
</evidence>
<organism evidence="1 2">
    <name type="scientific">Zarea fungicola</name>
    <dbReference type="NCBI Taxonomy" id="93591"/>
    <lineage>
        <taxon>Eukaryota</taxon>
        <taxon>Fungi</taxon>
        <taxon>Dikarya</taxon>
        <taxon>Ascomycota</taxon>
        <taxon>Pezizomycotina</taxon>
        <taxon>Sordariomycetes</taxon>
        <taxon>Hypocreomycetidae</taxon>
        <taxon>Hypocreales</taxon>
        <taxon>Cordycipitaceae</taxon>
        <taxon>Zarea</taxon>
    </lineage>
</organism>
<protein>
    <submittedName>
        <fullName evidence="1">Uncharacterized protein</fullName>
    </submittedName>
</protein>
<proteinExistence type="predicted"/>
<dbReference type="EMBL" id="JANJQO010000100">
    <property type="protein sequence ID" value="KAJ2981987.1"/>
    <property type="molecule type" value="Genomic_DNA"/>
</dbReference>
<accession>A0ACC1NRR4</accession>